<keyword evidence="2" id="KW-1185">Reference proteome</keyword>
<dbReference type="AlphaFoldDB" id="A0A232EJ27"/>
<sequence length="77" mass="9183">MYTFHKCSMLFNEYEINKKYKISKHKKVMTKFGAKMMLELDGSFEVFLPTKVNAFLIENNTDEEKFSLTGQKVLRYE</sequence>
<protein>
    <submittedName>
        <fullName evidence="1">Uncharacterized protein</fullName>
    </submittedName>
</protein>
<evidence type="ECO:0000313" key="1">
    <source>
        <dbReference type="EMBL" id="OXU18311.1"/>
    </source>
</evidence>
<dbReference type="Proteomes" id="UP000215335">
    <property type="component" value="Unassembled WGS sequence"/>
</dbReference>
<feature type="non-terminal residue" evidence="1">
    <location>
        <position position="77"/>
    </location>
</feature>
<reference evidence="1 2" key="1">
    <citation type="journal article" date="2017" name="Curr. Biol.">
        <title>The Evolution of Venom by Co-option of Single-Copy Genes.</title>
        <authorList>
            <person name="Martinson E.O."/>
            <person name="Mrinalini"/>
            <person name="Kelkar Y.D."/>
            <person name="Chang C.H."/>
            <person name="Werren J.H."/>
        </authorList>
    </citation>
    <scope>NUCLEOTIDE SEQUENCE [LARGE SCALE GENOMIC DNA]</scope>
    <source>
        <strain evidence="1 2">Alberta</strain>
        <tissue evidence="1">Whole body</tissue>
    </source>
</reference>
<dbReference type="EMBL" id="NNAY01004140">
    <property type="protein sequence ID" value="OXU18311.1"/>
    <property type="molecule type" value="Genomic_DNA"/>
</dbReference>
<comment type="caution">
    <text evidence="1">The sequence shown here is derived from an EMBL/GenBank/DDBJ whole genome shotgun (WGS) entry which is preliminary data.</text>
</comment>
<proteinExistence type="predicted"/>
<name>A0A232EJ27_9HYME</name>
<organism evidence="1 2">
    <name type="scientific">Trichomalopsis sarcophagae</name>
    <dbReference type="NCBI Taxonomy" id="543379"/>
    <lineage>
        <taxon>Eukaryota</taxon>
        <taxon>Metazoa</taxon>
        <taxon>Ecdysozoa</taxon>
        <taxon>Arthropoda</taxon>
        <taxon>Hexapoda</taxon>
        <taxon>Insecta</taxon>
        <taxon>Pterygota</taxon>
        <taxon>Neoptera</taxon>
        <taxon>Endopterygota</taxon>
        <taxon>Hymenoptera</taxon>
        <taxon>Apocrita</taxon>
        <taxon>Proctotrupomorpha</taxon>
        <taxon>Chalcidoidea</taxon>
        <taxon>Pteromalidae</taxon>
        <taxon>Pteromalinae</taxon>
        <taxon>Trichomalopsis</taxon>
    </lineage>
</organism>
<accession>A0A232EJ27</accession>
<gene>
    <name evidence="1" type="ORF">TSAR_015451</name>
</gene>
<evidence type="ECO:0000313" key="2">
    <source>
        <dbReference type="Proteomes" id="UP000215335"/>
    </source>
</evidence>